<proteinExistence type="predicted"/>
<dbReference type="PANTHER" id="PTHR43245">
    <property type="entry name" value="BIFUNCTIONAL POLYMYXIN RESISTANCE PROTEIN ARNA"/>
    <property type="match status" value="1"/>
</dbReference>
<dbReference type="CDD" id="cd05240">
    <property type="entry name" value="UDP_G4E_3_SDR_e"/>
    <property type="match status" value="1"/>
</dbReference>
<dbReference type="Gene3D" id="3.40.50.720">
    <property type="entry name" value="NAD(P)-binding Rossmann-like Domain"/>
    <property type="match status" value="1"/>
</dbReference>
<accession>A0A845UA20</accession>
<comment type="caution">
    <text evidence="2">The sequence shown here is derived from an EMBL/GenBank/DDBJ whole genome shotgun (WGS) entry which is preliminary data.</text>
</comment>
<dbReference type="InterPro" id="IPR050177">
    <property type="entry name" value="Lipid_A_modif_metabolic_enz"/>
</dbReference>
<dbReference type="RefSeq" id="WP_163097822.1">
    <property type="nucleotide sequence ID" value="NZ_CP127523.1"/>
</dbReference>
<evidence type="ECO:0000313" key="2">
    <source>
        <dbReference type="EMBL" id="NDU42607.1"/>
    </source>
</evidence>
<gene>
    <name evidence="2" type="ORF">GL267_08105</name>
</gene>
<feature type="domain" description="NAD-dependent epimerase/dehydratase" evidence="1">
    <location>
        <begin position="3"/>
        <end position="231"/>
    </location>
</feature>
<dbReference type="EMBL" id="WNJL01000030">
    <property type="protein sequence ID" value="NDU42607.1"/>
    <property type="molecule type" value="Genomic_DNA"/>
</dbReference>
<dbReference type="InterPro" id="IPR001509">
    <property type="entry name" value="Epimerase_deHydtase"/>
</dbReference>
<organism evidence="2">
    <name type="scientific">Acidithiobacillus ferrianus</name>
    <dbReference type="NCBI Taxonomy" id="2678518"/>
    <lineage>
        <taxon>Bacteria</taxon>
        <taxon>Pseudomonadati</taxon>
        <taxon>Pseudomonadota</taxon>
        <taxon>Acidithiobacillia</taxon>
        <taxon>Acidithiobacillales</taxon>
        <taxon>Acidithiobacillaceae</taxon>
        <taxon>Acidithiobacillus</taxon>
    </lineage>
</organism>
<protein>
    <submittedName>
        <fullName evidence="2">NAD-dependent epimerase/dehydratase family protein</fullName>
    </submittedName>
</protein>
<sequence length="321" mass="35449">MRVLVTGAAGHTAAALLPALLAQPRVHRVIALDRRPPVLRHPRLQYLPLDIRDPQLTGHLTGADCVIHLAFMVLNPHLGPQWRRREEMRKINVDGGQHVFRAAADAGVPHVIYSSSVAAYGAWPDNPVPITEDQPCRPVPGFAYSEDKAALEQWLDTFTVHHQKRTTVTRLRLHAIVGPHGQTLVNGMATSPYGLRLRNPDLPIQCLHEDDAVNAILAALYSGQGGVFNIAAPDPIPWSAIPRRWSLPLSPAQLHTLHSILRPFSTRLGDPGWLRGLENPLVVDITRAQQSLGWRPHYDVRGAIAQVRDTFGQAPLHPWSG</sequence>
<dbReference type="InterPro" id="IPR036291">
    <property type="entry name" value="NAD(P)-bd_dom_sf"/>
</dbReference>
<dbReference type="AlphaFoldDB" id="A0A845UA20"/>
<evidence type="ECO:0000259" key="1">
    <source>
        <dbReference type="Pfam" id="PF01370"/>
    </source>
</evidence>
<name>A0A845UA20_9PROT</name>
<dbReference type="Pfam" id="PF01370">
    <property type="entry name" value="Epimerase"/>
    <property type="match status" value="1"/>
</dbReference>
<dbReference type="SUPFAM" id="SSF51735">
    <property type="entry name" value="NAD(P)-binding Rossmann-fold domains"/>
    <property type="match status" value="1"/>
</dbReference>
<reference evidence="2" key="1">
    <citation type="submission" date="2019-11" db="EMBL/GenBank/DDBJ databases">
        <title>Acidithiobacillus ferrianus sp. nov.: a facultatively anaerobic and extremely acidophilic chemolithoautotroph.</title>
        <authorList>
            <person name="Norris P.R."/>
            <person name="Falagan C."/>
            <person name="Moya-Beltran A."/>
            <person name="Castro M."/>
            <person name="Quatrini R."/>
            <person name="Johnson D.B."/>
        </authorList>
    </citation>
    <scope>NUCLEOTIDE SEQUENCE [LARGE SCALE GENOMIC DNA]</scope>
    <source>
        <strain evidence="2">MG</strain>
    </source>
</reference>